<dbReference type="KEGG" id="nwr:E3U44_05395"/>
<evidence type="ECO:0000313" key="4">
    <source>
        <dbReference type="Proteomes" id="UP000294325"/>
    </source>
</evidence>
<feature type="compositionally biased region" description="Polar residues" evidence="1">
    <location>
        <begin position="36"/>
        <end position="58"/>
    </location>
</feature>
<gene>
    <name evidence="3" type="ORF">E3U44_05395</name>
</gene>
<accession>A0A4P7BXH0</accession>
<keyword evidence="2" id="KW-0472">Membrane</keyword>
<proteinExistence type="predicted"/>
<dbReference type="OrthoDB" id="9182560at2"/>
<keyword evidence="4" id="KW-1185">Reference proteome</keyword>
<feature type="transmembrane region" description="Helical" evidence="2">
    <location>
        <begin position="15"/>
        <end position="30"/>
    </location>
</feature>
<protein>
    <submittedName>
        <fullName evidence="3">Uncharacterized protein</fullName>
    </submittedName>
</protein>
<name>A0A4P7BXH0_9GAMM</name>
<dbReference type="Proteomes" id="UP000294325">
    <property type="component" value="Chromosome"/>
</dbReference>
<evidence type="ECO:0000256" key="2">
    <source>
        <dbReference type="SAM" id="Phobius"/>
    </source>
</evidence>
<feature type="region of interest" description="Disordered" evidence="1">
    <location>
        <begin position="36"/>
        <end position="66"/>
    </location>
</feature>
<dbReference type="AlphaFoldDB" id="A0A4P7BXH0"/>
<organism evidence="3 4">
    <name type="scientific">Nitrosococcus wardiae</name>
    <dbReference type="NCBI Taxonomy" id="1814290"/>
    <lineage>
        <taxon>Bacteria</taxon>
        <taxon>Pseudomonadati</taxon>
        <taxon>Pseudomonadota</taxon>
        <taxon>Gammaproteobacteria</taxon>
        <taxon>Chromatiales</taxon>
        <taxon>Chromatiaceae</taxon>
        <taxon>Nitrosococcus</taxon>
    </lineage>
</organism>
<keyword evidence="2" id="KW-1133">Transmembrane helix</keyword>
<reference evidence="3 4" key="1">
    <citation type="submission" date="2019-03" db="EMBL/GenBank/DDBJ databases">
        <title>The genome sequence of Nitrosococcus wardiae strain D1FHST reveals the archetypal metabolic capacity of ammonia-oxidizing Gammaproteobacteria.</title>
        <authorList>
            <person name="Wang L."/>
            <person name="Lim C.K."/>
            <person name="Hanson T.E."/>
            <person name="Dang H."/>
            <person name="Klotz M.G."/>
        </authorList>
    </citation>
    <scope>NUCLEOTIDE SEQUENCE [LARGE SCALE GENOMIC DNA]</scope>
    <source>
        <strain evidence="3 4">D1FHS</strain>
    </source>
</reference>
<sequence length="66" mass="7285">MENKVLDYIMNNKEWIFSGIGVAVISWVSFRKSSNTKMTQKSGDNSTNIQVGGSINVSNKKDSGDK</sequence>
<dbReference type="EMBL" id="CP038033">
    <property type="protein sequence ID" value="QBQ54007.1"/>
    <property type="molecule type" value="Genomic_DNA"/>
</dbReference>
<evidence type="ECO:0000256" key="1">
    <source>
        <dbReference type="SAM" id="MobiDB-lite"/>
    </source>
</evidence>
<evidence type="ECO:0000313" key="3">
    <source>
        <dbReference type="EMBL" id="QBQ54007.1"/>
    </source>
</evidence>
<keyword evidence="2" id="KW-0812">Transmembrane</keyword>